<dbReference type="EMBL" id="JAELXS010000003">
    <property type="protein sequence ID" value="MBJ6121403.1"/>
    <property type="molecule type" value="Genomic_DNA"/>
</dbReference>
<protein>
    <submittedName>
        <fullName evidence="3">Spore coat protein U domain-containing protein</fullName>
    </submittedName>
</protein>
<gene>
    <name evidence="3" type="ORF">JAO74_06320</name>
</gene>
<evidence type="ECO:0000313" key="3">
    <source>
        <dbReference type="EMBL" id="MBJ6121403.1"/>
    </source>
</evidence>
<dbReference type="InterPro" id="IPR007893">
    <property type="entry name" value="Spore_coat_U/FanG"/>
</dbReference>
<sequence length="340" mass="34523">MRAVIAAAAAFLVATPAAACTLSTSVTTSLGTYSPAAVKAAAVPGLQSRGGLSCPSSVIVLLGSNYIGATISTLNGSTLVRSGGGSIPYKLWADATATTYEIKPGVAFDFMQNNLLNVLGLLGASNVDLPFYVKPTGGTLPPVGTYTDRITINWNWSLCPGGVSLAGLCIGTRDFGTGTSTIDVTLTVTPRDATISMTSTTTWDPVNGTSYPKTLPGSRRRIAANLANPDLVPLDSGSLNVILPTPAGTYVALDGDGASGGAAIVLTDGSPASGVSARYGTPADATDNVDFSADGGATWTYAPVAGNTASQSAVTHVRIRPQGPMARQSNFSVSVPYLVR</sequence>
<keyword evidence="4" id="KW-1185">Reference proteome</keyword>
<organism evidence="3 4">
    <name type="scientific">Sphingomonas mollis</name>
    <dbReference type="NCBI Taxonomy" id="2795726"/>
    <lineage>
        <taxon>Bacteria</taxon>
        <taxon>Pseudomonadati</taxon>
        <taxon>Pseudomonadota</taxon>
        <taxon>Alphaproteobacteria</taxon>
        <taxon>Sphingomonadales</taxon>
        <taxon>Sphingomonadaceae</taxon>
        <taxon>Sphingomonas</taxon>
    </lineage>
</organism>
<dbReference type="Proteomes" id="UP000640426">
    <property type="component" value="Unassembled WGS sequence"/>
</dbReference>
<proteinExistence type="predicted"/>
<feature type="chain" id="PRO_5047210793" evidence="1">
    <location>
        <begin position="20"/>
        <end position="340"/>
    </location>
</feature>
<feature type="domain" description="Spore coat protein U/FanG" evidence="2">
    <location>
        <begin position="13"/>
        <end position="152"/>
    </location>
</feature>
<comment type="caution">
    <text evidence="3">The sequence shown here is derived from an EMBL/GenBank/DDBJ whole genome shotgun (WGS) entry which is preliminary data.</text>
</comment>
<keyword evidence="3" id="KW-0167">Capsid protein</keyword>
<dbReference type="RefSeq" id="WP_199036259.1">
    <property type="nucleotide sequence ID" value="NZ_JAELXS010000003.1"/>
</dbReference>
<keyword evidence="1" id="KW-0732">Signal</keyword>
<evidence type="ECO:0000313" key="4">
    <source>
        <dbReference type="Proteomes" id="UP000640426"/>
    </source>
</evidence>
<dbReference type="SMART" id="SM00972">
    <property type="entry name" value="SCPU"/>
    <property type="match status" value="1"/>
</dbReference>
<evidence type="ECO:0000256" key="1">
    <source>
        <dbReference type="SAM" id="SignalP"/>
    </source>
</evidence>
<keyword evidence="3" id="KW-0946">Virion</keyword>
<accession>A0ABS0XN13</accession>
<evidence type="ECO:0000259" key="2">
    <source>
        <dbReference type="Pfam" id="PF05229"/>
    </source>
</evidence>
<name>A0ABS0XN13_9SPHN</name>
<feature type="signal peptide" evidence="1">
    <location>
        <begin position="1"/>
        <end position="19"/>
    </location>
</feature>
<reference evidence="4" key="1">
    <citation type="submission" date="2020-12" db="EMBL/GenBank/DDBJ databases">
        <title>Hymenobacter sp.</title>
        <authorList>
            <person name="Kim M.K."/>
        </authorList>
    </citation>
    <scope>NUCLEOTIDE SEQUENCE [LARGE SCALE GENOMIC DNA]</scope>
    <source>
        <strain evidence="4">BT553</strain>
    </source>
</reference>
<dbReference type="Pfam" id="PF05229">
    <property type="entry name" value="SCPU"/>
    <property type="match status" value="1"/>
</dbReference>